<evidence type="ECO:0000313" key="4">
    <source>
        <dbReference type="Proteomes" id="UP000268857"/>
    </source>
</evidence>
<name>A0A3S0Y0Z6_CHLFR</name>
<comment type="similarity">
    <text evidence="1">Belongs to the CapA family.</text>
</comment>
<dbReference type="CDD" id="cd07381">
    <property type="entry name" value="MPP_CapA"/>
    <property type="match status" value="1"/>
</dbReference>
<sequence length="344" mass="38837">MNCKQPNSFSASGTSKQEIHIFAVGDIMLADAAQAYLDQHGYDYPFRQIKPYFQDADLIVGNLEVPLTCHTVPLSPEKKYAYKASPESAQALKDFGFDLLCLANNHILDYGVTGLVDTQKILDKYEIGYFGAGTSYQEAIAGHVVEIAGTRIGFVGFMQGYRAYRENYKGYFALGDNPGVAQMTQQTIQEAIAALRPCVDVLIVSFHWGRNYMPVTDKQKHWGKRAVKYNVDLVLGHHPHIAQGVEVYQNVPIVYSLGNFTFGARGRFHKVDKIWHHGWIADITIYQKQVIRLDLTPIKVDNQVIQFQPQVAELEILPQLLMSLNGEFKTEMEILHDRVRLNLA</sequence>
<feature type="domain" description="Capsule synthesis protein CapA" evidence="2">
    <location>
        <begin position="20"/>
        <end position="264"/>
    </location>
</feature>
<proteinExistence type="inferred from homology"/>
<dbReference type="RefSeq" id="WP_016872300.1">
    <property type="nucleotide sequence ID" value="NZ_AJLN01000143.1"/>
</dbReference>
<dbReference type="OrthoDB" id="9810906at2"/>
<dbReference type="InterPro" id="IPR029052">
    <property type="entry name" value="Metallo-depent_PP-like"/>
</dbReference>
<dbReference type="STRING" id="211165.GCA_000317285_06224"/>
<dbReference type="Proteomes" id="UP000268857">
    <property type="component" value="Unassembled WGS sequence"/>
</dbReference>
<comment type="caution">
    <text evidence="3">The sequence shown here is derived from an EMBL/GenBank/DDBJ whole genome shotgun (WGS) entry which is preliminary data.</text>
</comment>
<keyword evidence="4" id="KW-1185">Reference proteome</keyword>
<evidence type="ECO:0000259" key="2">
    <source>
        <dbReference type="SMART" id="SM00854"/>
    </source>
</evidence>
<dbReference type="SUPFAM" id="SSF56300">
    <property type="entry name" value="Metallo-dependent phosphatases"/>
    <property type="match status" value="1"/>
</dbReference>
<dbReference type="Gene3D" id="3.60.21.10">
    <property type="match status" value="1"/>
</dbReference>
<evidence type="ECO:0000313" key="3">
    <source>
        <dbReference type="EMBL" id="RUR73955.1"/>
    </source>
</evidence>
<dbReference type="SMART" id="SM00854">
    <property type="entry name" value="PGA_cap"/>
    <property type="match status" value="1"/>
</dbReference>
<evidence type="ECO:0000256" key="1">
    <source>
        <dbReference type="ARBA" id="ARBA00005662"/>
    </source>
</evidence>
<dbReference type="InterPro" id="IPR019079">
    <property type="entry name" value="Capsule_synth_CapA"/>
</dbReference>
<gene>
    <name evidence="3" type="ORF">PCC6912_54960</name>
</gene>
<dbReference type="PANTHER" id="PTHR33393">
    <property type="entry name" value="POLYGLUTAMINE SYNTHESIS ACCESSORY PROTEIN RV0574C-RELATED"/>
    <property type="match status" value="1"/>
</dbReference>
<dbReference type="AlphaFoldDB" id="A0A3S0Y0Z6"/>
<reference evidence="3 4" key="1">
    <citation type="journal article" date="2019" name="Genome Biol. Evol.">
        <title>Day and night: Metabolic profiles and evolutionary relationships of six axenic non-marine cyanobacteria.</title>
        <authorList>
            <person name="Will S.E."/>
            <person name="Henke P."/>
            <person name="Boedeker C."/>
            <person name="Huang S."/>
            <person name="Brinkmann H."/>
            <person name="Rohde M."/>
            <person name="Jarek M."/>
            <person name="Friedl T."/>
            <person name="Seufert S."/>
            <person name="Schumacher M."/>
            <person name="Overmann J."/>
            <person name="Neumann-Schaal M."/>
            <person name="Petersen J."/>
        </authorList>
    </citation>
    <scope>NUCLEOTIDE SEQUENCE [LARGE SCALE GENOMIC DNA]</scope>
    <source>
        <strain evidence="3 4">PCC 6912</strain>
    </source>
</reference>
<dbReference type="EMBL" id="RSCJ01000032">
    <property type="protein sequence ID" value="RUR73955.1"/>
    <property type="molecule type" value="Genomic_DNA"/>
</dbReference>
<dbReference type="Pfam" id="PF09587">
    <property type="entry name" value="PGA_cap"/>
    <property type="match status" value="1"/>
</dbReference>
<organism evidence="3 4">
    <name type="scientific">Chlorogloeopsis fritschii PCC 6912</name>
    <dbReference type="NCBI Taxonomy" id="211165"/>
    <lineage>
        <taxon>Bacteria</taxon>
        <taxon>Bacillati</taxon>
        <taxon>Cyanobacteriota</taxon>
        <taxon>Cyanophyceae</taxon>
        <taxon>Nostocales</taxon>
        <taxon>Chlorogloeopsidaceae</taxon>
        <taxon>Chlorogloeopsis</taxon>
    </lineage>
</organism>
<protein>
    <submittedName>
        <fullName evidence="3">Capsular polysaccharide biosynthesis protein</fullName>
    </submittedName>
</protein>
<dbReference type="PANTHER" id="PTHR33393:SF13">
    <property type="entry name" value="PGA BIOSYNTHESIS PROTEIN CAPA"/>
    <property type="match status" value="1"/>
</dbReference>
<accession>A0A3S0Y0Z6</accession>
<dbReference type="InterPro" id="IPR052169">
    <property type="entry name" value="CW_Biosynth-Accessory"/>
</dbReference>